<dbReference type="EC" id="3.1.11.2" evidence="7"/>
<dbReference type="PANTHER" id="PTHR22748:SF6">
    <property type="entry name" value="DNA-(APURINIC OR APYRIMIDINIC SITE) ENDONUCLEASE"/>
    <property type="match status" value="1"/>
</dbReference>
<organism evidence="7 8">
    <name type="scientific">Shivajiella indica</name>
    <dbReference type="NCBI Taxonomy" id="872115"/>
    <lineage>
        <taxon>Bacteria</taxon>
        <taxon>Pseudomonadati</taxon>
        <taxon>Bacteroidota</taxon>
        <taxon>Cytophagia</taxon>
        <taxon>Cytophagales</taxon>
        <taxon>Cyclobacteriaceae</taxon>
        <taxon>Shivajiella</taxon>
    </lineage>
</organism>
<dbReference type="RefSeq" id="WP_380806906.1">
    <property type="nucleotide sequence ID" value="NZ_JBHUIV010000034.1"/>
</dbReference>
<dbReference type="Proteomes" id="UP001597414">
    <property type="component" value="Unassembled WGS sequence"/>
</dbReference>
<gene>
    <name evidence="7" type="ORF">ACFSKV_19890</name>
</gene>
<dbReference type="Pfam" id="PF03372">
    <property type="entry name" value="Exo_endo_phos"/>
    <property type="match status" value="1"/>
</dbReference>
<dbReference type="InterPro" id="IPR005135">
    <property type="entry name" value="Endo/exonuclease/phosphatase"/>
</dbReference>
<proteinExistence type="inferred from homology"/>
<dbReference type="GO" id="GO:0008311">
    <property type="term" value="F:double-stranded DNA 3'-5' DNA exonuclease activity"/>
    <property type="evidence" value="ECO:0007669"/>
    <property type="project" value="UniProtKB-EC"/>
</dbReference>
<evidence type="ECO:0000313" key="7">
    <source>
        <dbReference type="EMBL" id="MFD2203849.1"/>
    </source>
</evidence>
<evidence type="ECO:0000313" key="8">
    <source>
        <dbReference type="Proteomes" id="UP001597414"/>
    </source>
</evidence>
<evidence type="ECO:0000256" key="5">
    <source>
        <dbReference type="ARBA" id="ARBA00022842"/>
    </source>
</evidence>
<evidence type="ECO:0000256" key="3">
    <source>
        <dbReference type="ARBA" id="ARBA00022723"/>
    </source>
</evidence>
<dbReference type="PANTHER" id="PTHR22748">
    <property type="entry name" value="AP ENDONUCLEASE"/>
    <property type="match status" value="1"/>
</dbReference>
<dbReference type="PROSITE" id="PS51435">
    <property type="entry name" value="AP_NUCLEASE_F1_4"/>
    <property type="match status" value="1"/>
</dbReference>
<keyword evidence="4 7" id="KW-0378">Hydrolase</keyword>
<dbReference type="SUPFAM" id="SSF56219">
    <property type="entry name" value="DNase I-like"/>
    <property type="match status" value="1"/>
</dbReference>
<evidence type="ECO:0000259" key="6">
    <source>
        <dbReference type="Pfam" id="PF03372"/>
    </source>
</evidence>
<feature type="domain" description="Endonuclease/exonuclease/phosphatase" evidence="6">
    <location>
        <begin position="4"/>
        <end position="229"/>
    </location>
</feature>
<sequence length="256" mass="29744">MKIVSYNVNGIRAAMNKGFAEWLQKTNPDIIGLQEVKALENQIDKSIFEDMGYHIYWFPAVKKGYSGVAILSKEKPKNVTYGMDYSVYDDEGRMIRADFEGFSFVSAYFPSGTTGDIRQDFKYQFLDDIYGYSQDLIEKIPNLILSGDYNICHKPIDIHNPVANKNSSGFLPEERAWMDKFTESGFQDSFRLFNLDPHQYTWWSYRAGSRAKNLGWRIDYHMVTDRMKDKVKNSIIMPDVHHSDHCPILIEIDNKK</sequence>
<dbReference type="CDD" id="cd10281">
    <property type="entry name" value="Nape_like_AP-endo"/>
    <property type="match status" value="1"/>
</dbReference>
<dbReference type="InterPro" id="IPR020847">
    <property type="entry name" value="AP_endonuclease_F1_BS"/>
</dbReference>
<accession>A0ABW5BFK4</accession>
<reference evidence="8" key="1">
    <citation type="journal article" date="2019" name="Int. J. Syst. Evol. Microbiol.">
        <title>The Global Catalogue of Microorganisms (GCM) 10K type strain sequencing project: providing services to taxonomists for standard genome sequencing and annotation.</title>
        <authorList>
            <consortium name="The Broad Institute Genomics Platform"/>
            <consortium name="The Broad Institute Genome Sequencing Center for Infectious Disease"/>
            <person name="Wu L."/>
            <person name="Ma J."/>
        </authorList>
    </citation>
    <scope>NUCLEOTIDE SEQUENCE [LARGE SCALE GENOMIC DNA]</scope>
    <source>
        <strain evidence="8">KCTC 19812</strain>
    </source>
</reference>
<protein>
    <submittedName>
        <fullName evidence="7">Exodeoxyribonuclease III</fullName>
        <ecNumber evidence="7">3.1.11.2</ecNumber>
    </submittedName>
</protein>
<evidence type="ECO:0000256" key="2">
    <source>
        <dbReference type="ARBA" id="ARBA00007092"/>
    </source>
</evidence>
<evidence type="ECO:0000256" key="4">
    <source>
        <dbReference type="ARBA" id="ARBA00022801"/>
    </source>
</evidence>
<dbReference type="InterPro" id="IPR004808">
    <property type="entry name" value="AP_endonuc_1"/>
</dbReference>
<comment type="similarity">
    <text evidence="2">Belongs to the DNA repair enzymes AP/ExoA family.</text>
</comment>
<dbReference type="InterPro" id="IPR036691">
    <property type="entry name" value="Endo/exonu/phosph_ase_sf"/>
</dbReference>
<evidence type="ECO:0000256" key="1">
    <source>
        <dbReference type="ARBA" id="ARBA00001946"/>
    </source>
</evidence>
<dbReference type="NCBIfam" id="TIGR00633">
    <property type="entry name" value="xth"/>
    <property type="match status" value="1"/>
</dbReference>
<name>A0ABW5BFK4_9BACT</name>
<dbReference type="PROSITE" id="PS00726">
    <property type="entry name" value="AP_NUCLEASE_F1_1"/>
    <property type="match status" value="1"/>
</dbReference>
<keyword evidence="3" id="KW-0479">Metal-binding</keyword>
<dbReference type="Gene3D" id="3.60.10.10">
    <property type="entry name" value="Endonuclease/exonuclease/phosphatase"/>
    <property type="match status" value="1"/>
</dbReference>
<comment type="caution">
    <text evidence="7">The sequence shown here is derived from an EMBL/GenBank/DDBJ whole genome shotgun (WGS) entry which is preliminary data.</text>
</comment>
<dbReference type="NCBIfam" id="TIGR00195">
    <property type="entry name" value="exoDNase_III"/>
    <property type="match status" value="1"/>
</dbReference>
<keyword evidence="5" id="KW-0460">Magnesium</keyword>
<comment type="cofactor">
    <cofactor evidence="1">
        <name>Mg(2+)</name>
        <dbReference type="ChEBI" id="CHEBI:18420"/>
    </cofactor>
</comment>
<dbReference type="EMBL" id="JBHUIV010000034">
    <property type="protein sequence ID" value="MFD2203849.1"/>
    <property type="molecule type" value="Genomic_DNA"/>
</dbReference>
<keyword evidence="8" id="KW-1185">Reference proteome</keyword>